<dbReference type="Gene3D" id="3.40.50.1820">
    <property type="entry name" value="alpha/beta hydrolase"/>
    <property type="match status" value="1"/>
</dbReference>
<sequence>MAYQTWDDHYKRLVSDKIRNQGCAPQIIQHEEVADNAIVLIHGLTDSSYFMKPIGQEFYRNGFNVVIPLLPGHGLKDPEKKMNSVNLAEWQNEVNFAVDCAKKLGKRVSIGGLSTGGALSVWKASVNPDDITGGLFLFSAALDIGSRFGDVTEKLLRFSPLVSVVDTVQDRVQIGLVGDNPYRYARMDTNGAARLSDLIKEIEDRYRNKPKYSDINQPVFIAHSEADKAADIAELELLFKNHPRKDNIQFFRITKKDNVSHASVILADNLLSSTGGILERKNPVFGEMMRQAVEFAKKNL</sequence>
<dbReference type="EMBL" id="JAMZMM010000254">
    <property type="protein sequence ID" value="MCP2730898.1"/>
    <property type="molecule type" value="Genomic_DNA"/>
</dbReference>
<dbReference type="InterPro" id="IPR051044">
    <property type="entry name" value="MAG_DAG_Lipase"/>
</dbReference>
<reference evidence="2" key="1">
    <citation type="submission" date="2022-06" db="EMBL/GenBank/DDBJ databases">
        <title>New cyanobacteria of genus Symplocastrum in benthos of Lake Baikal.</title>
        <authorList>
            <person name="Sorokovikova E."/>
            <person name="Tikhonova I."/>
            <person name="Krasnopeev A."/>
            <person name="Evseev P."/>
            <person name="Gladkikh A."/>
            <person name="Belykh O."/>
        </authorList>
    </citation>
    <scope>NUCLEOTIDE SEQUENCE</scope>
    <source>
        <strain evidence="2">BBK-W-15</strain>
    </source>
</reference>
<name>A0AAE3GVZ3_9CYAN</name>
<organism evidence="2 3">
    <name type="scientific">Limnofasciculus baicalensis BBK-W-15</name>
    <dbReference type="NCBI Taxonomy" id="2699891"/>
    <lineage>
        <taxon>Bacteria</taxon>
        <taxon>Bacillati</taxon>
        <taxon>Cyanobacteriota</taxon>
        <taxon>Cyanophyceae</taxon>
        <taxon>Coleofasciculales</taxon>
        <taxon>Coleofasciculaceae</taxon>
        <taxon>Limnofasciculus</taxon>
        <taxon>Limnofasciculus baicalensis</taxon>
    </lineage>
</organism>
<evidence type="ECO:0000313" key="2">
    <source>
        <dbReference type="EMBL" id="MCP2730898.1"/>
    </source>
</evidence>
<feature type="domain" description="Serine aminopeptidase S33" evidence="1">
    <location>
        <begin position="35"/>
        <end position="246"/>
    </location>
</feature>
<proteinExistence type="predicted"/>
<protein>
    <submittedName>
        <fullName evidence="2">Alpha/beta fold hydrolase</fullName>
    </submittedName>
</protein>
<dbReference type="InterPro" id="IPR022742">
    <property type="entry name" value="Hydrolase_4"/>
</dbReference>
<comment type="caution">
    <text evidence="2">The sequence shown here is derived from an EMBL/GenBank/DDBJ whole genome shotgun (WGS) entry which is preliminary data.</text>
</comment>
<dbReference type="AlphaFoldDB" id="A0AAE3GVZ3"/>
<gene>
    <name evidence="2" type="ORF">NJ959_20940</name>
</gene>
<dbReference type="InterPro" id="IPR029058">
    <property type="entry name" value="AB_hydrolase_fold"/>
</dbReference>
<dbReference type="Proteomes" id="UP001204953">
    <property type="component" value="Unassembled WGS sequence"/>
</dbReference>
<accession>A0AAE3GVZ3</accession>
<keyword evidence="2" id="KW-0378">Hydrolase</keyword>
<dbReference type="PANTHER" id="PTHR11614">
    <property type="entry name" value="PHOSPHOLIPASE-RELATED"/>
    <property type="match status" value="1"/>
</dbReference>
<dbReference type="GO" id="GO:0016787">
    <property type="term" value="F:hydrolase activity"/>
    <property type="evidence" value="ECO:0007669"/>
    <property type="project" value="UniProtKB-KW"/>
</dbReference>
<evidence type="ECO:0000259" key="1">
    <source>
        <dbReference type="Pfam" id="PF12146"/>
    </source>
</evidence>
<keyword evidence="3" id="KW-1185">Reference proteome</keyword>
<dbReference type="RefSeq" id="WP_254013648.1">
    <property type="nucleotide sequence ID" value="NZ_JAMZMM010000254.1"/>
</dbReference>
<dbReference type="SUPFAM" id="SSF53474">
    <property type="entry name" value="alpha/beta-Hydrolases"/>
    <property type="match status" value="1"/>
</dbReference>
<evidence type="ECO:0000313" key="3">
    <source>
        <dbReference type="Proteomes" id="UP001204953"/>
    </source>
</evidence>
<dbReference type="Pfam" id="PF12146">
    <property type="entry name" value="Hydrolase_4"/>
    <property type="match status" value="1"/>
</dbReference>